<dbReference type="InterPro" id="IPR006073">
    <property type="entry name" value="GTP-bd"/>
</dbReference>
<keyword evidence="3" id="KW-0547">Nucleotide-binding</keyword>
<dbReference type="EMBL" id="MASI01000001">
    <property type="protein sequence ID" value="ODA68592.1"/>
    <property type="molecule type" value="Genomic_DNA"/>
</dbReference>
<reference evidence="5 6" key="1">
    <citation type="submission" date="2016-07" db="EMBL/GenBank/DDBJ databases">
        <title>Draft genome sequence of Methyloligella halotolerans C2T (VKM B-2706T=CCUG 61687T=DSM 25045T), a halotolerant polyhydroxybutyrate accumulating methylotroph.</title>
        <authorList>
            <person name="Vasilenko O.V."/>
            <person name="Doronina N.V."/>
            <person name="Poroshina M.N."/>
            <person name="Tarlachkov S.V."/>
            <person name="Trotsenko Y.A."/>
        </authorList>
    </citation>
    <scope>NUCLEOTIDE SEQUENCE [LARGE SCALE GENOMIC DNA]</scope>
    <source>
        <strain evidence="5 6">VKM B-2706</strain>
    </source>
</reference>
<dbReference type="InterPro" id="IPR030388">
    <property type="entry name" value="G_ERA_dom"/>
</dbReference>
<evidence type="ECO:0000259" key="4">
    <source>
        <dbReference type="PROSITE" id="PS51713"/>
    </source>
</evidence>
<feature type="region of interest" description="G4" evidence="3">
    <location>
        <begin position="140"/>
        <end position="143"/>
    </location>
</feature>
<dbReference type="InterPro" id="IPR027417">
    <property type="entry name" value="P-loop_NTPase"/>
</dbReference>
<accession>A0A1E2S2F5</accession>
<dbReference type="AlphaFoldDB" id="A0A1E2S2F5"/>
<feature type="region of interest" description="G2" evidence="3">
    <location>
        <begin position="57"/>
        <end position="61"/>
    </location>
</feature>
<name>A0A1E2S2F5_9HYPH</name>
<dbReference type="NCBIfam" id="TIGR00436">
    <property type="entry name" value="era"/>
    <property type="match status" value="1"/>
</dbReference>
<dbReference type="InterPro" id="IPR005662">
    <property type="entry name" value="GTPase_Era-like"/>
</dbReference>
<dbReference type="SUPFAM" id="SSF52540">
    <property type="entry name" value="P-loop containing nucleoside triphosphate hydrolases"/>
    <property type="match status" value="1"/>
</dbReference>
<evidence type="ECO:0000313" key="5">
    <source>
        <dbReference type="EMBL" id="ODA68592.1"/>
    </source>
</evidence>
<feature type="region of interest" description="G3" evidence="3">
    <location>
        <begin position="78"/>
        <end position="81"/>
    </location>
</feature>
<sequence length="179" mass="18942">MNDENQPSPDEPAGPIGGKGDTSCGFVALIGAPNSGKSTLTNALVGAKISIVTHKAQTTRGPVRGLALEDNTQIVLVDTPGIFQPRRRLDRAMTATAWDRAADADLILLVVDARRGADEKAMAVVERLDEMKVPAALAINKVDLVKKPKLLELVADLSAPDRFDETFMISALNGDGVAD</sequence>
<dbReference type="GO" id="GO:0019843">
    <property type="term" value="F:rRNA binding"/>
    <property type="evidence" value="ECO:0007669"/>
    <property type="project" value="TreeGrafter"/>
</dbReference>
<gene>
    <name evidence="5" type="ORF">A7A08_00422</name>
</gene>
<feature type="region of interest" description="G1" evidence="3">
    <location>
        <begin position="31"/>
        <end position="38"/>
    </location>
</feature>
<keyword evidence="6" id="KW-1185">Reference proteome</keyword>
<comment type="similarity">
    <text evidence="1 3">Belongs to the TRAFAC class TrmE-Era-EngA-EngB-Septin-like GTPase superfamily. Era GTPase family.</text>
</comment>
<feature type="region of interest" description="G5" evidence="3">
    <location>
        <begin position="169"/>
        <end position="171"/>
    </location>
</feature>
<dbReference type="PRINTS" id="PR00326">
    <property type="entry name" value="GTP1OBG"/>
</dbReference>
<proteinExistence type="inferred from homology"/>
<dbReference type="GO" id="GO:0005525">
    <property type="term" value="F:GTP binding"/>
    <property type="evidence" value="ECO:0007669"/>
    <property type="project" value="UniProtKB-UniRule"/>
</dbReference>
<evidence type="ECO:0000256" key="3">
    <source>
        <dbReference type="PROSITE-ProRule" id="PRU01050"/>
    </source>
</evidence>
<organism evidence="5 6">
    <name type="scientific">Methyloligella halotolerans</name>
    <dbReference type="NCBI Taxonomy" id="1177755"/>
    <lineage>
        <taxon>Bacteria</taxon>
        <taxon>Pseudomonadati</taxon>
        <taxon>Pseudomonadota</taxon>
        <taxon>Alphaproteobacteria</taxon>
        <taxon>Hyphomicrobiales</taxon>
        <taxon>Hyphomicrobiaceae</taxon>
        <taxon>Methyloligella</taxon>
    </lineage>
</organism>
<dbReference type="GO" id="GO:0043024">
    <property type="term" value="F:ribosomal small subunit binding"/>
    <property type="evidence" value="ECO:0007669"/>
    <property type="project" value="TreeGrafter"/>
</dbReference>
<keyword evidence="3" id="KW-0342">GTP-binding</keyword>
<evidence type="ECO:0000256" key="1">
    <source>
        <dbReference type="ARBA" id="ARBA00007921"/>
    </source>
</evidence>
<dbReference type="PROSITE" id="PS51713">
    <property type="entry name" value="G_ERA"/>
    <property type="match status" value="1"/>
</dbReference>
<comment type="caution">
    <text evidence="5">The sequence shown here is derived from an EMBL/GenBank/DDBJ whole genome shotgun (WGS) entry which is preliminary data.</text>
</comment>
<dbReference type="GO" id="GO:0000028">
    <property type="term" value="P:ribosomal small subunit assembly"/>
    <property type="evidence" value="ECO:0007669"/>
    <property type="project" value="TreeGrafter"/>
</dbReference>
<dbReference type="NCBIfam" id="TIGR00231">
    <property type="entry name" value="small_GTP"/>
    <property type="match status" value="1"/>
</dbReference>
<dbReference type="Gene3D" id="3.40.50.300">
    <property type="entry name" value="P-loop containing nucleotide triphosphate hydrolases"/>
    <property type="match status" value="1"/>
</dbReference>
<evidence type="ECO:0000256" key="2">
    <source>
        <dbReference type="ARBA" id="ARBA00020484"/>
    </source>
</evidence>
<feature type="domain" description="Era-type G" evidence="4">
    <location>
        <begin position="23"/>
        <end position="179"/>
    </location>
</feature>
<dbReference type="InterPro" id="IPR005225">
    <property type="entry name" value="Small_GTP-bd"/>
</dbReference>
<dbReference type="GO" id="GO:0005829">
    <property type="term" value="C:cytosol"/>
    <property type="evidence" value="ECO:0007669"/>
    <property type="project" value="TreeGrafter"/>
</dbReference>
<dbReference type="PANTHER" id="PTHR42698:SF1">
    <property type="entry name" value="GTPASE ERA, MITOCHONDRIAL"/>
    <property type="match status" value="1"/>
</dbReference>
<dbReference type="Proteomes" id="UP000095087">
    <property type="component" value="Unassembled WGS sequence"/>
</dbReference>
<dbReference type="PATRIC" id="fig|1177755.3.peg.418"/>
<dbReference type="STRING" id="1177755.A7A08_00422"/>
<evidence type="ECO:0000313" key="6">
    <source>
        <dbReference type="Proteomes" id="UP000095087"/>
    </source>
</evidence>
<dbReference type="PANTHER" id="PTHR42698">
    <property type="entry name" value="GTPASE ERA"/>
    <property type="match status" value="1"/>
</dbReference>
<protein>
    <recommendedName>
        <fullName evidence="2">GTPase Era</fullName>
    </recommendedName>
</protein>
<dbReference type="Pfam" id="PF01926">
    <property type="entry name" value="MMR_HSR1"/>
    <property type="match status" value="1"/>
</dbReference>
<dbReference type="CDD" id="cd04163">
    <property type="entry name" value="Era"/>
    <property type="match status" value="1"/>
</dbReference>